<accession>A0A6F8PWN5</accession>
<keyword evidence="2" id="KW-1185">Reference proteome</keyword>
<dbReference type="EMBL" id="AP021889">
    <property type="protein sequence ID" value="BBP46529.1"/>
    <property type="molecule type" value="Genomic_DNA"/>
</dbReference>
<evidence type="ECO:0000313" key="2">
    <source>
        <dbReference type="Proteomes" id="UP000501726"/>
    </source>
</evidence>
<dbReference type="KEGG" id="tse:THMIRHAS_19020"/>
<gene>
    <name evidence="1" type="ORF">THMIRHAS_19020</name>
</gene>
<name>A0A6F8PWN5_9GAMM</name>
<evidence type="ECO:0000313" key="1">
    <source>
        <dbReference type="EMBL" id="BBP46529.1"/>
    </source>
</evidence>
<organism evidence="1 2">
    <name type="scientific">Thiosulfatimonas sediminis</name>
    <dbReference type="NCBI Taxonomy" id="2675054"/>
    <lineage>
        <taxon>Bacteria</taxon>
        <taxon>Pseudomonadati</taxon>
        <taxon>Pseudomonadota</taxon>
        <taxon>Gammaproteobacteria</taxon>
        <taxon>Thiotrichales</taxon>
        <taxon>Piscirickettsiaceae</taxon>
        <taxon>Thiosulfatimonas</taxon>
    </lineage>
</organism>
<proteinExistence type="predicted"/>
<reference evidence="2" key="1">
    <citation type="submission" date="2019-11" db="EMBL/GenBank/DDBJ databases">
        <title>Isolation and characterization of two novel species in the genus Thiomicrorhabdus.</title>
        <authorList>
            <person name="Mochizuki J."/>
            <person name="Kojima H."/>
            <person name="Fukui M."/>
        </authorList>
    </citation>
    <scope>NUCLEOTIDE SEQUENCE [LARGE SCALE GENOMIC DNA]</scope>
    <source>
        <strain evidence="2">aks77</strain>
    </source>
</reference>
<dbReference type="RefSeq" id="WP_173273243.1">
    <property type="nucleotide sequence ID" value="NZ_AP021889.1"/>
</dbReference>
<protein>
    <submittedName>
        <fullName evidence="1">Uncharacterized protein</fullName>
    </submittedName>
</protein>
<dbReference type="AlphaFoldDB" id="A0A6F8PWN5"/>
<sequence length="116" mass="12935">MSDKSSDSTKSPLQWIQLELIPLPHLSDEPRLLLWWNPENRELRGDGTEKIMAMVDLALADGKVENAGSVYEITDPLGVPSQLAVILAKVYWVVPEPVRAPHETPSDDDAPKPRLQ</sequence>
<dbReference type="Proteomes" id="UP000501726">
    <property type="component" value="Chromosome"/>
</dbReference>